<evidence type="ECO:0000313" key="2">
    <source>
        <dbReference type="EMBL" id="KAK3251550.1"/>
    </source>
</evidence>
<evidence type="ECO:0000256" key="1">
    <source>
        <dbReference type="SAM" id="MobiDB-lite"/>
    </source>
</evidence>
<sequence length="970" mass="105883">MKQDKAKLAERTPTGLSVESTYGDISEVLSEGGTSVGEDSAALTALIDERQQQLSLQQDARINELMKMVQVLAQTVPQLAANQNAGTGEAVASPEAAKSGMSSSGVHSHVADGTAGVPLPPLAEMLKSFKSEQLYSGQEAENDSKWLEFRGKIVPCLRHRTLALLLSDARDLEDIKKDEHFSVAANQLFHDFLSAVTSKTANAVVQTYCEEADGVLAWRQLVKMRRSTGSAYFVRQVKALLDGTKKFASLANPLPGFLSARQILDRVKEYAYTSEFLPTGEKFHVASLEAVFVAMVLNSLNPAYVLVRSMYSKNKIPSFQELSDAVCDHYDNVIATSAAATETGAGIVEDRRKQEEQKRTVMLKKVPCPICHMTGHSSKECFVTHEDKREEYLKKNPKRRDAIMKRVQDYQKHGKLPNRAAAVTEAQQDPGVDASGEALYAICELDSVVTCFSEDMPQFISGCTVEDCIGSTSGISLHNYYAVLGGLTSSEGSFPVEVEDQSVSGVCRWRSDASMRGHSTLRRPGKKSHPYQPNKHQFLLNKHKYFPVAPVYDSFVYIDTLCTALPGRKLDPTQALWEAGREQHLGPGYQISPRQPWYTSDVQYVHSMFMSGSVEVSDRALKVLEDPHFPAVGRVVCQVKMECAKHLVAEQHGLLQRLIEKEPVMVRGSFEKLQSWVTLLSMVTRDTVKAIEDFWALLGYGYEDEWDFDSASDGSDGSDHSGYDSEGSSHHGDDSSDPEDYTSGTTPDACVVYGVEQVAFQHAFSSHPLPEHVYALGDSDVSFTTPAQIAAGHHAWACHTLSRLGCVPGLSDSSDSDDEDYASDTMPALVDASDSDEEDGEHSWQPFEGVGGIPSDDWASGLFCHHCGDDSGNSISALDTASNIDSDDDGYASDAMPDLVDASDSDEEDDVCMLQPLEGVGGIPSDDWASGLFCPPCKHHLCPEGADPGADWYYDAPDLEDGSGSDDDEA</sequence>
<reference evidence="2 3" key="1">
    <citation type="journal article" date="2015" name="Genome Biol. Evol.">
        <title>Comparative Genomics of a Bacterivorous Green Alga Reveals Evolutionary Causalities and Consequences of Phago-Mixotrophic Mode of Nutrition.</title>
        <authorList>
            <person name="Burns J.A."/>
            <person name="Paasch A."/>
            <person name="Narechania A."/>
            <person name="Kim E."/>
        </authorList>
    </citation>
    <scope>NUCLEOTIDE SEQUENCE [LARGE SCALE GENOMIC DNA]</scope>
    <source>
        <strain evidence="2 3">PLY_AMNH</strain>
    </source>
</reference>
<organism evidence="2 3">
    <name type="scientific">Cymbomonas tetramitiformis</name>
    <dbReference type="NCBI Taxonomy" id="36881"/>
    <lineage>
        <taxon>Eukaryota</taxon>
        <taxon>Viridiplantae</taxon>
        <taxon>Chlorophyta</taxon>
        <taxon>Pyramimonadophyceae</taxon>
        <taxon>Pyramimonadales</taxon>
        <taxon>Pyramimonadaceae</taxon>
        <taxon>Cymbomonas</taxon>
    </lineage>
</organism>
<dbReference type="AlphaFoldDB" id="A0AAE0CCS9"/>
<evidence type="ECO:0000313" key="3">
    <source>
        <dbReference type="Proteomes" id="UP001190700"/>
    </source>
</evidence>
<keyword evidence="3" id="KW-1185">Reference proteome</keyword>
<feature type="compositionally biased region" description="Low complexity" evidence="1">
    <location>
        <begin position="99"/>
        <end position="108"/>
    </location>
</feature>
<feature type="region of interest" description="Disordered" evidence="1">
    <location>
        <begin position="950"/>
        <end position="970"/>
    </location>
</feature>
<dbReference type="EMBL" id="LGRX02025972">
    <property type="protein sequence ID" value="KAK3251550.1"/>
    <property type="molecule type" value="Genomic_DNA"/>
</dbReference>
<gene>
    <name evidence="2" type="ORF">CYMTET_39109</name>
</gene>
<accession>A0AAE0CCS9</accession>
<feature type="region of interest" description="Disordered" evidence="1">
    <location>
        <begin position="86"/>
        <end position="114"/>
    </location>
</feature>
<proteinExistence type="predicted"/>
<feature type="region of interest" description="Disordered" evidence="1">
    <location>
        <begin position="711"/>
        <end position="747"/>
    </location>
</feature>
<name>A0AAE0CCS9_9CHLO</name>
<dbReference type="Proteomes" id="UP001190700">
    <property type="component" value="Unassembled WGS sequence"/>
</dbReference>
<feature type="compositionally biased region" description="Acidic residues" evidence="1">
    <location>
        <begin position="957"/>
        <end position="970"/>
    </location>
</feature>
<feature type="compositionally biased region" description="Basic and acidic residues" evidence="1">
    <location>
        <begin position="717"/>
        <end position="734"/>
    </location>
</feature>
<protein>
    <submittedName>
        <fullName evidence="2">Uncharacterized protein</fullName>
    </submittedName>
</protein>
<comment type="caution">
    <text evidence="2">The sequence shown here is derived from an EMBL/GenBank/DDBJ whole genome shotgun (WGS) entry which is preliminary data.</text>
</comment>